<dbReference type="Proteomes" id="UP000499080">
    <property type="component" value="Unassembled WGS sequence"/>
</dbReference>
<evidence type="ECO:0000313" key="3">
    <source>
        <dbReference type="Proteomes" id="UP000499080"/>
    </source>
</evidence>
<evidence type="ECO:0000313" key="2">
    <source>
        <dbReference type="EMBL" id="GBN34692.1"/>
    </source>
</evidence>
<feature type="region of interest" description="Disordered" evidence="1">
    <location>
        <begin position="53"/>
        <end position="86"/>
    </location>
</feature>
<keyword evidence="3" id="KW-1185">Reference proteome</keyword>
<proteinExistence type="predicted"/>
<name>A0A4Y2N723_ARAVE</name>
<organism evidence="2 3">
    <name type="scientific">Araneus ventricosus</name>
    <name type="common">Orbweaver spider</name>
    <name type="synonym">Epeira ventricosa</name>
    <dbReference type="NCBI Taxonomy" id="182803"/>
    <lineage>
        <taxon>Eukaryota</taxon>
        <taxon>Metazoa</taxon>
        <taxon>Ecdysozoa</taxon>
        <taxon>Arthropoda</taxon>
        <taxon>Chelicerata</taxon>
        <taxon>Arachnida</taxon>
        <taxon>Araneae</taxon>
        <taxon>Araneomorphae</taxon>
        <taxon>Entelegynae</taxon>
        <taxon>Araneoidea</taxon>
        <taxon>Araneidae</taxon>
        <taxon>Araneus</taxon>
    </lineage>
</organism>
<evidence type="ECO:0000256" key="1">
    <source>
        <dbReference type="SAM" id="MobiDB-lite"/>
    </source>
</evidence>
<sequence>MRKSSRRPCHKTKYHSGTLNTSRFQDECFAAYINASYTLSRFIRSVFPKPAAEADDDLETQKQLTPTNIKQFLHRDVSNHRSYKKS</sequence>
<protein>
    <submittedName>
        <fullName evidence="2">Uncharacterized protein</fullName>
    </submittedName>
</protein>
<reference evidence="2 3" key="1">
    <citation type="journal article" date="2019" name="Sci. Rep.">
        <title>Orb-weaving spider Araneus ventricosus genome elucidates the spidroin gene catalogue.</title>
        <authorList>
            <person name="Kono N."/>
            <person name="Nakamura H."/>
            <person name="Ohtoshi R."/>
            <person name="Moran D.A.P."/>
            <person name="Shinohara A."/>
            <person name="Yoshida Y."/>
            <person name="Fujiwara M."/>
            <person name="Mori M."/>
            <person name="Tomita M."/>
            <person name="Arakawa K."/>
        </authorList>
    </citation>
    <scope>NUCLEOTIDE SEQUENCE [LARGE SCALE GENOMIC DNA]</scope>
</reference>
<feature type="compositionally biased region" description="Polar residues" evidence="1">
    <location>
        <begin position="61"/>
        <end position="70"/>
    </location>
</feature>
<comment type="caution">
    <text evidence="2">The sequence shown here is derived from an EMBL/GenBank/DDBJ whole genome shotgun (WGS) entry which is preliminary data.</text>
</comment>
<gene>
    <name evidence="2" type="ORF">AVEN_64765_1</name>
</gene>
<accession>A0A4Y2N723</accession>
<dbReference type="AlphaFoldDB" id="A0A4Y2N723"/>
<dbReference type="EMBL" id="BGPR01008580">
    <property type="protein sequence ID" value="GBN34692.1"/>
    <property type="molecule type" value="Genomic_DNA"/>
</dbReference>